<dbReference type="InterPro" id="IPR001138">
    <property type="entry name" value="Zn2Cys6_DnaBD"/>
</dbReference>
<dbReference type="InterPro" id="IPR007219">
    <property type="entry name" value="XnlR_reg_dom"/>
</dbReference>
<keyword evidence="8" id="KW-1185">Reference proteome</keyword>
<dbReference type="PANTHER" id="PTHR46910:SF5">
    <property type="entry name" value="ZN(II)2CYS6 TRANSCRIPTION FACTOR (EUROFUNG)"/>
    <property type="match status" value="1"/>
</dbReference>
<dbReference type="InterPro" id="IPR050987">
    <property type="entry name" value="AtrR-like"/>
</dbReference>
<keyword evidence="3" id="KW-0238">DNA-binding</keyword>
<dbReference type="CDD" id="cd12148">
    <property type="entry name" value="fungal_TF_MHR"/>
    <property type="match status" value="1"/>
</dbReference>
<dbReference type="GeneID" id="98151850"/>
<dbReference type="SUPFAM" id="SSF57701">
    <property type="entry name" value="Zn2/Cys6 DNA-binding domain"/>
    <property type="match status" value="1"/>
</dbReference>
<proteinExistence type="predicted"/>
<evidence type="ECO:0000256" key="2">
    <source>
        <dbReference type="ARBA" id="ARBA00023015"/>
    </source>
</evidence>
<organism evidence="7 8">
    <name type="scientific">Aspergillus pseudodeflectus</name>
    <dbReference type="NCBI Taxonomy" id="176178"/>
    <lineage>
        <taxon>Eukaryota</taxon>
        <taxon>Fungi</taxon>
        <taxon>Dikarya</taxon>
        <taxon>Ascomycota</taxon>
        <taxon>Pezizomycotina</taxon>
        <taxon>Eurotiomycetes</taxon>
        <taxon>Eurotiomycetidae</taxon>
        <taxon>Eurotiales</taxon>
        <taxon>Aspergillaceae</taxon>
        <taxon>Aspergillus</taxon>
        <taxon>Aspergillus subgen. Nidulantes</taxon>
    </lineage>
</organism>
<dbReference type="SMART" id="SM00906">
    <property type="entry name" value="Fungal_trans"/>
    <property type="match status" value="1"/>
</dbReference>
<evidence type="ECO:0000256" key="5">
    <source>
        <dbReference type="ARBA" id="ARBA00023242"/>
    </source>
</evidence>
<dbReference type="PROSITE" id="PS50048">
    <property type="entry name" value="ZN2_CY6_FUNGAL_2"/>
    <property type="match status" value="1"/>
</dbReference>
<dbReference type="EMBL" id="JBFXLR010000043">
    <property type="protein sequence ID" value="KAL2844010.1"/>
    <property type="molecule type" value="Genomic_DNA"/>
</dbReference>
<gene>
    <name evidence="7" type="ORF">BJX68DRAFT_152353</name>
</gene>
<dbReference type="SMART" id="SM00066">
    <property type="entry name" value="GAL4"/>
    <property type="match status" value="1"/>
</dbReference>
<evidence type="ECO:0000313" key="7">
    <source>
        <dbReference type="EMBL" id="KAL2844010.1"/>
    </source>
</evidence>
<comment type="caution">
    <text evidence="7">The sequence shown here is derived from an EMBL/GenBank/DDBJ whole genome shotgun (WGS) entry which is preliminary data.</text>
</comment>
<evidence type="ECO:0000256" key="1">
    <source>
        <dbReference type="ARBA" id="ARBA00022723"/>
    </source>
</evidence>
<keyword evidence="1" id="KW-0479">Metal-binding</keyword>
<dbReference type="Pfam" id="PF00172">
    <property type="entry name" value="Zn_clus"/>
    <property type="match status" value="1"/>
</dbReference>
<dbReference type="Gene3D" id="4.10.240.10">
    <property type="entry name" value="Zn(2)-C6 fungal-type DNA-binding domain"/>
    <property type="match status" value="1"/>
</dbReference>
<protein>
    <recommendedName>
        <fullName evidence="6">Zn(2)-C6 fungal-type domain-containing protein</fullName>
    </recommendedName>
</protein>
<evidence type="ECO:0000313" key="8">
    <source>
        <dbReference type="Proteomes" id="UP001610444"/>
    </source>
</evidence>
<dbReference type="RefSeq" id="XP_070895916.1">
    <property type="nucleotide sequence ID" value="XM_071036686.1"/>
</dbReference>
<evidence type="ECO:0000256" key="4">
    <source>
        <dbReference type="ARBA" id="ARBA00023163"/>
    </source>
</evidence>
<dbReference type="PANTHER" id="PTHR46910">
    <property type="entry name" value="TRANSCRIPTION FACTOR PDR1"/>
    <property type="match status" value="1"/>
</dbReference>
<sequence length="756" mass="81775">MYAFRLLRSFGILMPRQCDSCHVRKVRCDRNDPCGNCLDQNTSCTRSRGMKRLPKRDLMMSRARSRDRQASGVSTPVSTVGAASVAAYGSLLDQSIGRSNDFDFVNVGFNFPTATATLDTSFLADILEDPSMLLDVEYELHSWMAVVPLTDAQMINRRRRIGHSHSNTSSQHLASWGRSQLLESALSVASQVLGSMEYSTETAGVVPPEEQRNVPSIEFLYWMLKDIGSPKFGPFISDYFRHISNPTLKHMGLSLLLTSTPATNPDSIIHTVCVNSVAYKFLTATLATEPDPDLAQSLRTSALAYRETAKAALQKIPLTTRPSLALLQAILCGIFLNQGSGDTRACRELARTACRVCMDIGIGARMRTDLGSVSEEEYYCFMWCYTLDRNYAWKFGSARVLVVDRGTDVDPPAAAAASQLVRIYLEFAKVQDAMIPYLDEPDRARGDERFQCGRFLLDRMEGVRRDIDQIKPPSPDWRGLDATSEIATLDFAYHSILTNLLHLRQISLGHVAGTATSIPTSVAGAAMGLGPGAGAGPYSTPSQPQPQTETAIYLDSARRNLLALITICASSDEQKTVAYLHWTILYYPITASIALLCNAIATGHEGDVEILRAVSNSLAQSGALSAPIAAMRRLLVEFVRLCRGGSVARDNPSSAFGVDGGDDGMVANANANVGRSMQAGTGVGNADGSVLPVTDSVSMPVSPWAGASGSQDRLGLGVGMEMGLGLADSTMEPQMEGMATMAGVDFMGHDETVFSF</sequence>
<accession>A0ABR4JVD5</accession>
<dbReference type="Proteomes" id="UP001610444">
    <property type="component" value="Unassembled WGS sequence"/>
</dbReference>
<dbReference type="InterPro" id="IPR036864">
    <property type="entry name" value="Zn2-C6_fun-type_DNA-bd_sf"/>
</dbReference>
<keyword evidence="5" id="KW-0539">Nucleus</keyword>
<dbReference type="Pfam" id="PF04082">
    <property type="entry name" value="Fungal_trans"/>
    <property type="match status" value="1"/>
</dbReference>
<dbReference type="CDD" id="cd00067">
    <property type="entry name" value="GAL4"/>
    <property type="match status" value="1"/>
</dbReference>
<evidence type="ECO:0000259" key="6">
    <source>
        <dbReference type="PROSITE" id="PS50048"/>
    </source>
</evidence>
<keyword evidence="4" id="KW-0804">Transcription</keyword>
<name>A0ABR4JVD5_9EURO</name>
<feature type="domain" description="Zn(2)-C6 fungal-type" evidence="6">
    <location>
        <begin position="17"/>
        <end position="46"/>
    </location>
</feature>
<evidence type="ECO:0000256" key="3">
    <source>
        <dbReference type="ARBA" id="ARBA00023125"/>
    </source>
</evidence>
<reference evidence="7 8" key="1">
    <citation type="submission" date="2024-07" db="EMBL/GenBank/DDBJ databases">
        <title>Section-level genome sequencing and comparative genomics of Aspergillus sections Usti and Cavernicolus.</title>
        <authorList>
            <consortium name="Lawrence Berkeley National Laboratory"/>
            <person name="Nybo J.L."/>
            <person name="Vesth T.C."/>
            <person name="Theobald S."/>
            <person name="Frisvad J.C."/>
            <person name="Larsen T.O."/>
            <person name="Kjaerboelling I."/>
            <person name="Rothschild-Mancinelli K."/>
            <person name="Lyhne E.K."/>
            <person name="Kogle M.E."/>
            <person name="Barry K."/>
            <person name="Clum A."/>
            <person name="Na H."/>
            <person name="Ledsgaard L."/>
            <person name="Lin J."/>
            <person name="Lipzen A."/>
            <person name="Kuo A."/>
            <person name="Riley R."/>
            <person name="Mondo S."/>
            <person name="LaButti K."/>
            <person name="Haridas S."/>
            <person name="Pangalinan J."/>
            <person name="Salamov A.A."/>
            <person name="Simmons B.A."/>
            <person name="Magnuson J.K."/>
            <person name="Chen J."/>
            <person name="Drula E."/>
            <person name="Henrissat B."/>
            <person name="Wiebenga A."/>
            <person name="Lubbers R.J."/>
            <person name="Gomes A.C."/>
            <person name="Macurrencykelacurrency M.R."/>
            <person name="Stajich J."/>
            <person name="Grigoriev I.V."/>
            <person name="Mortensen U.H."/>
            <person name="De vries R.P."/>
            <person name="Baker S.E."/>
            <person name="Andersen M.R."/>
        </authorList>
    </citation>
    <scope>NUCLEOTIDE SEQUENCE [LARGE SCALE GENOMIC DNA]</scope>
    <source>
        <strain evidence="7 8">CBS 756.74</strain>
    </source>
</reference>
<keyword evidence="2" id="KW-0805">Transcription regulation</keyword>